<dbReference type="SMART" id="SM00981">
    <property type="entry name" value="THUMP"/>
    <property type="match status" value="1"/>
</dbReference>
<dbReference type="GO" id="GO:0052915">
    <property type="term" value="F:23S rRNA (guanine(2445)-N(2))-methyltransferase activity"/>
    <property type="evidence" value="ECO:0007669"/>
    <property type="project" value="UniProtKB-EC"/>
</dbReference>
<accession>A0A377SVI0</accession>
<sequence length="390" mass="43728">MKQVFHFFAPCPRGLEGPLVAELEALGADQIKATDGGVGFAGSWVLMYEANLQSRIASRILWRVAEKSWKTEDDLYAMARDLDWAEMFSVDCTIKVGVTAYRVPQIRSPEFVALRIKDGICDRFRLKGGKRPSVDTAEPDMRIQLYLTDRNATLYLDTSGDALFKRGYRIETGDAPMRENLAAGILRLIGWTPAEALYDPMCGSATFLIEAAMIARKIAPGARREFAFQKMRLHSEDMWQEQVAAARAAETKEIFPIYGSDVSAAAIAHAQANLDYARFDDTIHLKQLNAMDAKPPVDMAGVWLSNPPYGVRLDEKEKLAELYPQWGDALKKRFSGWRAYFLTADMDITKHMGLKASKRTPLYNGGLECRLFEYKMVAGGMRRKPAGSDE</sequence>
<evidence type="ECO:0000256" key="2">
    <source>
        <dbReference type="ARBA" id="ARBA00022679"/>
    </source>
</evidence>
<dbReference type="EC" id="2.1.1.173" evidence="5"/>
<dbReference type="InterPro" id="IPR029063">
    <property type="entry name" value="SAM-dependent_MTases_sf"/>
</dbReference>
<dbReference type="Gene3D" id="3.30.2130.30">
    <property type="match status" value="1"/>
</dbReference>
<dbReference type="EMBL" id="SMBT01000008">
    <property type="protein sequence ID" value="TCU84979.1"/>
    <property type="molecule type" value="Genomic_DNA"/>
</dbReference>
<evidence type="ECO:0000256" key="1">
    <source>
        <dbReference type="ARBA" id="ARBA00022603"/>
    </source>
</evidence>
<dbReference type="InterPro" id="IPR000241">
    <property type="entry name" value="RlmKL-like_Mtase"/>
</dbReference>
<reference evidence="6 8" key="2">
    <citation type="submission" date="2019-03" db="EMBL/GenBank/DDBJ databases">
        <title>Genomic Encyclopedia of Type Strains, Phase IV (KMG-IV): sequencing the most valuable type-strain genomes for metagenomic binning, comparative biology and taxonomic classification.</title>
        <authorList>
            <person name="Goeker M."/>
        </authorList>
    </citation>
    <scope>NUCLEOTIDE SEQUENCE [LARGE SCALE GENOMIC DNA]</scope>
    <source>
        <strain evidence="6 8">DSM 3764</strain>
    </source>
</reference>
<dbReference type="SUPFAM" id="SSF53335">
    <property type="entry name" value="S-adenosyl-L-methionine-dependent methyltransferases"/>
    <property type="match status" value="1"/>
</dbReference>
<evidence type="ECO:0000313" key="8">
    <source>
        <dbReference type="Proteomes" id="UP000295794"/>
    </source>
</evidence>
<dbReference type="OrthoDB" id="9809404at2"/>
<dbReference type="Pfam" id="PF22020">
    <property type="entry name" value="RlmL_1st"/>
    <property type="match status" value="1"/>
</dbReference>
<feature type="domain" description="THUMP" evidence="4">
    <location>
        <begin position="46"/>
        <end position="158"/>
    </location>
</feature>
<gene>
    <name evidence="5" type="primary">rlmL_2</name>
    <name evidence="6" type="ORF">EV682_1081</name>
    <name evidence="5" type="ORF">NCTC11159_03900</name>
</gene>
<dbReference type="Proteomes" id="UP000295794">
    <property type="component" value="Unassembled WGS sequence"/>
</dbReference>
<evidence type="ECO:0000256" key="3">
    <source>
        <dbReference type="PROSITE-ProRule" id="PRU00529"/>
    </source>
</evidence>
<dbReference type="PROSITE" id="PS51165">
    <property type="entry name" value="THUMP"/>
    <property type="match status" value="1"/>
</dbReference>
<dbReference type="InterPro" id="IPR004114">
    <property type="entry name" value="THUMP_dom"/>
</dbReference>
<protein>
    <submittedName>
        <fullName evidence="6">N6-adenine-specific DNA methylase</fullName>
    </submittedName>
    <submittedName>
        <fullName evidence="5">Ribosomal RNA large subunit methyltransferase L</fullName>
        <ecNumber evidence="5">2.1.1.173</ecNumber>
    </submittedName>
</protein>
<dbReference type="InterPro" id="IPR054170">
    <property type="entry name" value="RlmL_1st"/>
</dbReference>
<dbReference type="AlphaFoldDB" id="A0A377SVI0"/>
<dbReference type="Pfam" id="PF02926">
    <property type="entry name" value="THUMP"/>
    <property type="match status" value="1"/>
</dbReference>
<organism evidence="5 7">
    <name type="scientific">Iodobacter fluviatilis</name>
    <dbReference type="NCBI Taxonomy" id="537"/>
    <lineage>
        <taxon>Bacteria</taxon>
        <taxon>Pseudomonadati</taxon>
        <taxon>Pseudomonadota</taxon>
        <taxon>Betaproteobacteria</taxon>
        <taxon>Neisseriales</taxon>
        <taxon>Chitinibacteraceae</taxon>
        <taxon>Iodobacter</taxon>
    </lineage>
</organism>
<dbReference type="EMBL" id="UGHR01000004">
    <property type="protein sequence ID" value="STR45338.1"/>
    <property type="molecule type" value="Genomic_DNA"/>
</dbReference>
<dbReference type="PANTHER" id="PTHR47313">
    <property type="entry name" value="RIBOSOMAL RNA LARGE SUBUNIT METHYLTRANSFERASE K/L"/>
    <property type="match status" value="1"/>
</dbReference>
<keyword evidence="8" id="KW-1185">Reference proteome</keyword>
<evidence type="ECO:0000313" key="6">
    <source>
        <dbReference type="EMBL" id="TCU84979.1"/>
    </source>
</evidence>
<dbReference type="PANTHER" id="PTHR47313:SF1">
    <property type="entry name" value="RIBOSOMAL RNA LARGE SUBUNIT METHYLTRANSFERASE K_L"/>
    <property type="match status" value="1"/>
</dbReference>
<evidence type="ECO:0000313" key="5">
    <source>
        <dbReference type="EMBL" id="STR45338.1"/>
    </source>
</evidence>
<name>A0A377SVI0_9NEIS</name>
<keyword evidence="3" id="KW-0694">RNA-binding</keyword>
<reference evidence="5 7" key="1">
    <citation type="submission" date="2018-06" db="EMBL/GenBank/DDBJ databases">
        <authorList>
            <consortium name="Pathogen Informatics"/>
            <person name="Doyle S."/>
        </authorList>
    </citation>
    <scope>NUCLEOTIDE SEQUENCE [LARGE SCALE GENOMIC DNA]</scope>
    <source>
        <strain evidence="5 7">NCTC11159</strain>
    </source>
</reference>
<dbReference type="CDD" id="cd11715">
    <property type="entry name" value="THUMP_AdoMetMT"/>
    <property type="match status" value="1"/>
</dbReference>
<dbReference type="RefSeq" id="WP_115229244.1">
    <property type="nucleotide sequence ID" value="NZ_CAWOLO010000008.1"/>
</dbReference>
<dbReference type="GO" id="GO:0070043">
    <property type="term" value="F:rRNA (guanine-N7-)-methyltransferase activity"/>
    <property type="evidence" value="ECO:0007669"/>
    <property type="project" value="TreeGrafter"/>
</dbReference>
<evidence type="ECO:0000259" key="4">
    <source>
        <dbReference type="PROSITE" id="PS51165"/>
    </source>
</evidence>
<evidence type="ECO:0000313" key="7">
    <source>
        <dbReference type="Proteomes" id="UP000255108"/>
    </source>
</evidence>
<dbReference type="Pfam" id="PF01170">
    <property type="entry name" value="UPF0020"/>
    <property type="match status" value="1"/>
</dbReference>
<keyword evidence="1 5" id="KW-0489">Methyltransferase</keyword>
<dbReference type="GO" id="GO:0003723">
    <property type="term" value="F:RNA binding"/>
    <property type="evidence" value="ECO:0007669"/>
    <property type="project" value="UniProtKB-UniRule"/>
</dbReference>
<dbReference type="Proteomes" id="UP000255108">
    <property type="component" value="Unassembled WGS sequence"/>
</dbReference>
<dbReference type="Gene3D" id="3.40.50.150">
    <property type="entry name" value="Vaccinia Virus protein VP39"/>
    <property type="match status" value="1"/>
</dbReference>
<keyword evidence="2 5" id="KW-0808">Transferase</keyword>
<proteinExistence type="predicted"/>